<dbReference type="Pfam" id="PF15615">
    <property type="entry name" value="TerB_C"/>
    <property type="match status" value="1"/>
</dbReference>
<protein>
    <submittedName>
        <fullName evidence="6">DUF2510 domain-containing protein</fullName>
    </submittedName>
</protein>
<evidence type="ECO:0000313" key="7">
    <source>
        <dbReference type="Proteomes" id="UP000282460"/>
    </source>
</evidence>
<evidence type="ECO:0000259" key="3">
    <source>
        <dbReference type="Pfam" id="PF10708"/>
    </source>
</evidence>
<dbReference type="InterPro" id="IPR028932">
    <property type="entry name" value="TerB-C"/>
</dbReference>
<keyword evidence="7" id="KW-1185">Reference proteome</keyword>
<dbReference type="RefSeq" id="WP_121658776.1">
    <property type="nucleotide sequence ID" value="NZ_BMEK01000001.1"/>
</dbReference>
<dbReference type="SUPFAM" id="SSF158682">
    <property type="entry name" value="TerB-like"/>
    <property type="match status" value="1"/>
</dbReference>
<dbReference type="CDD" id="cd07176">
    <property type="entry name" value="terB"/>
    <property type="match status" value="1"/>
</dbReference>
<evidence type="ECO:0000259" key="4">
    <source>
        <dbReference type="Pfam" id="PF13208"/>
    </source>
</evidence>
<sequence length="952" mass="101867">MAETLGTIIGVIVVVVILLTPVALLVTLIVWLMRRSGRKSAQVPPHARRTGNVAVPIASPPAAQVVAPGWYPDTSSGGQSRWWDGARWTILAHEHPADSASTHPTLPTGKPQSVEPLLPAAKAAHVAAESVPRTPAPTFRTRRDIRAAEREDEAQRAAQEAGLGVTAGGLQANGNPVAYENYVDFSAGAPMVRAIRAPIASVPAAARSVIASVPAVVRSALAAGTLGFVEPASSTDADSAEAQPRNEFIGGGRWIRHGETVHVAGYAIRGGLIYVGSGLRSPYGGVEPSLIDPMLDVNRHSARRTVDQLGYWPSYASISAVSRAGYLRWLADGRREKLAPTGFMFLFMYGLERRVLVDGVDDATELRHIRDEMLRLQAAYRSSSSSFNGYSTNFIQLLDLLLLQRDPASDLSPPRPSENRFSMPVAIRVQLGRLSAAGQPIPAALAFAWAWFTPAITLRTPATRCRQEYEALFKVLYRERCGVGVVVPPVKRAMSFTYTPASSGIGATETTLQGIPDVFDAVEPRLLLISIANSAQSMLDGYSRYIGKNPGSETSLEAISRLPAPLINATLDGVSALREWAEALSKAGLQGAASDLFRLWGHSEHTSRLTKAESVPIAQLLGELGFGVEPDVRFGGEPFSRDRPVLVFPAPVGGSRSPTAEYDAAQLLVHLAVAVSAADGHIVDVERSTLLQHIKSSLGLSDEEKVRLHSHARWVATGASKLNGLPKRVAELSSKQSSGLADLLIRVAVSDGVIAKEEVDMLMRIFAVLGQNPSLVASRLHTALSSTQVAIEPRTVDDEPITVWRAPSPVAGQSIPAKPSDPKAAIPADAQPNGLVLNRQLIDLTIQETARVSALLRDVFAEDEPSVVASPAVEVTCFGPLDSAHSELLGRLAGLSRISRPDFEEIARVLDVLPNGALDTLNEAALDVADDLLLEGDDTLFLNLDVLQEMMK</sequence>
<name>A0A3L7J7L3_9MICO</name>
<dbReference type="Pfam" id="PF13208">
    <property type="entry name" value="TerB_N"/>
    <property type="match status" value="1"/>
</dbReference>
<dbReference type="InterPro" id="IPR007791">
    <property type="entry name" value="DjlA_N"/>
</dbReference>
<dbReference type="Proteomes" id="UP000282460">
    <property type="component" value="Unassembled WGS sequence"/>
</dbReference>
<organism evidence="6 7">
    <name type="scientific">Mycetocola zhadangensis</name>
    <dbReference type="NCBI Taxonomy" id="1164595"/>
    <lineage>
        <taxon>Bacteria</taxon>
        <taxon>Bacillati</taxon>
        <taxon>Actinomycetota</taxon>
        <taxon>Actinomycetes</taxon>
        <taxon>Micrococcales</taxon>
        <taxon>Microbacteriaceae</taxon>
        <taxon>Mycetocola</taxon>
    </lineage>
</organism>
<dbReference type="Gene3D" id="1.10.3680.10">
    <property type="entry name" value="TerB-like"/>
    <property type="match status" value="1"/>
</dbReference>
<comment type="caution">
    <text evidence="6">The sequence shown here is derived from an EMBL/GenBank/DDBJ whole genome shotgun (WGS) entry which is preliminary data.</text>
</comment>
<accession>A0A3L7J7L3</accession>
<keyword evidence="1" id="KW-0472">Membrane</keyword>
<dbReference type="InterPro" id="IPR025266">
    <property type="entry name" value="TerB_N"/>
</dbReference>
<keyword evidence="1" id="KW-1133">Transmembrane helix</keyword>
<keyword evidence="1" id="KW-0812">Transmembrane</keyword>
<dbReference type="Pfam" id="PF05099">
    <property type="entry name" value="TerB"/>
    <property type="match status" value="1"/>
</dbReference>
<dbReference type="InterPro" id="IPR018929">
    <property type="entry name" value="DUF2510"/>
</dbReference>
<feature type="domain" description="TerB-C" evidence="5">
    <location>
        <begin position="829"/>
        <end position="949"/>
    </location>
</feature>
<dbReference type="Pfam" id="PF10708">
    <property type="entry name" value="DUF2510"/>
    <property type="match status" value="1"/>
</dbReference>
<proteinExistence type="predicted"/>
<evidence type="ECO:0000259" key="2">
    <source>
        <dbReference type="Pfam" id="PF05099"/>
    </source>
</evidence>
<feature type="domain" description="Co-chaperone DjlA N-terminal" evidence="2">
    <location>
        <begin position="668"/>
        <end position="774"/>
    </location>
</feature>
<feature type="transmembrane region" description="Helical" evidence="1">
    <location>
        <begin position="6"/>
        <end position="32"/>
    </location>
</feature>
<gene>
    <name evidence="6" type="ORF">D9V28_06255</name>
</gene>
<dbReference type="AlphaFoldDB" id="A0A3L7J7L3"/>
<evidence type="ECO:0000256" key="1">
    <source>
        <dbReference type="SAM" id="Phobius"/>
    </source>
</evidence>
<evidence type="ECO:0000313" key="6">
    <source>
        <dbReference type="EMBL" id="RLQ86414.1"/>
    </source>
</evidence>
<reference evidence="6 7" key="1">
    <citation type="submission" date="2018-10" db="EMBL/GenBank/DDBJ databases">
        <authorList>
            <person name="Li J."/>
        </authorList>
    </citation>
    <scope>NUCLEOTIDE SEQUENCE [LARGE SCALE GENOMIC DNA]</scope>
    <source>
        <strain evidence="6 7">ZD1-4</strain>
    </source>
</reference>
<dbReference type="EMBL" id="RCWJ01000001">
    <property type="protein sequence ID" value="RLQ86414.1"/>
    <property type="molecule type" value="Genomic_DNA"/>
</dbReference>
<feature type="domain" description="TerB N-terminal" evidence="4">
    <location>
        <begin position="258"/>
        <end position="462"/>
    </location>
</feature>
<dbReference type="InterPro" id="IPR029024">
    <property type="entry name" value="TerB-like"/>
</dbReference>
<feature type="domain" description="DUF2510" evidence="3">
    <location>
        <begin position="68"/>
        <end position="97"/>
    </location>
</feature>
<evidence type="ECO:0000259" key="5">
    <source>
        <dbReference type="Pfam" id="PF15615"/>
    </source>
</evidence>
<dbReference type="OrthoDB" id="5244233at2"/>